<feature type="coiled-coil region" evidence="1">
    <location>
        <begin position="300"/>
        <end position="327"/>
    </location>
</feature>
<dbReference type="AlphaFoldDB" id="A0A8J9UPT7"/>
<evidence type="ECO:0000256" key="2">
    <source>
        <dbReference type="SAM" id="MobiDB-lite"/>
    </source>
</evidence>
<dbReference type="OrthoDB" id="1738954at2759"/>
<keyword evidence="1" id="KW-0175">Coiled coil</keyword>
<evidence type="ECO:0000256" key="1">
    <source>
        <dbReference type="SAM" id="Coils"/>
    </source>
</evidence>
<organism evidence="4 5">
    <name type="scientific">Brenthis ino</name>
    <name type="common">lesser marbled fritillary</name>
    <dbReference type="NCBI Taxonomy" id="405034"/>
    <lineage>
        <taxon>Eukaryota</taxon>
        <taxon>Metazoa</taxon>
        <taxon>Ecdysozoa</taxon>
        <taxon>Arthropoda</taxon>
        <taxon>Hexapoda</taxon>
        <taxon>Insecta</taxon>
        <taxon>Pterygota</taxon>
        <taxon>Neoptera</taxon>
        <taxon>Endopterygota</taxon>
        <taxon>Lepidoptera</taxon>
        <taxon>Glossata</taxon>
        <taxon>Ditrysia</taxon>
        <taxon>Papilionoidea</taxon>
        <taxon>Nymphalidae</taxon>
        <taxon>Heliconiinae</taxon>
        <taxon>Argynnini</taxon>
        <taxon>Brenthis</taxon>
    </lineage>
</organism>
<evidence type="ECO:0000313" key="5">
    <source>
        <dbReference type="Proteomes" id="UP000838878"/>
    </source>
</evidence>
<dbReference type="EMBL" id="OV170223">
    <property type="protein sequence ID" value="CAH0722824.1"/>
    <property type="molecule type" value="Genomic_DNA"/>
</dbReference>
<dbReference type="InterPro" id="IPR036572">
    <property type="entry name" value="Doublecortin_dom_sf"/>
</dbReference>
<evidence type="ECO:0000259" key="3">
    <source>
        <dbReference type="PROSITE" id="PS50309"/>
    </source>
</evidence>
<evidence type="ECO:0000313" key="4">
    <source>
        <dbReference type="EMBL" id="CAH0722824.1"/>
    </source>
</evidence>
<name>A0A8J9UPT7_9NEOP</name>
<protein>
    <recommendedName>
        <fullName evidence="3">Doublecortin domain-containing protein</fullName>
    </recommendedName>
</protein>
<feature type="region of interest" description="Disordered" evidence="2">
    <location>
        <begin position="497"/>
        <end position="520"/>
    </location>
</feature>
<sequence length="575" mass="65584">MDEPKAPDDARNWESMDIYLFSNGQQCSPPRKYHLRCEELKLWDATLCFLAHSHYGSMQSNIELYTLDGKKISSPLELKNDTAYVAVKPPDAFISAGDNKYIQDCTKECIIALNVNKDATATDNEVFLNSKTVVQNICPNCETSMMTLKENNNLPENLSHKQNSKEIQKCDIKRINSRCSKANKKDPILFKRKDTSMINKTEVNNHIRQLAPPNNSISHHVIKNRQCKDKTKQKTPKDDKKNSKINSEVEVGKIGNGVVSSSNNEEHKDNMKYKNNNNSPRSDIVSNIFRNLENDTQSLFMDENQNLLELKNKLEDISQSNSNKINETFAVTTNKNENTTNLIEKKNQEQNTDFVDKEGKLNIFLNINLKDYTTPNAQSKTFLNKCNSELRVLSHRPSQVNIDVMLSKGGRNFKNNAVPQIEKPPECDTNNNKSFGTTIDGNKVTVIRCKCDSKHNILTERYTKEHSNFFFLLPIVEEKERSNGDIKFEMVDKEIQVSSDPNSEVGDKTETQEDSSLQNNFDEECKKGKVSECSENEEVRKNAPTIMCKSPSDMFTQTEWCNVLVTKTSHYNVAK</sequence>
<feature type="domain" description="Doublecortin" evidence="3">
    <location>
        <begin position="16"/>
        <end position="86"/>
    </location>
</feature>
<reference evidence="4" key="1">
    <citation type="submission" date="2021-12" db="EMBL/GenBank/DDBJ databases">
        <authorList>
            <person name="Martin H S."/>
        </authorList>
    </citation>
    <scope>NUCLEOTIDE SEQUENCE</scope>
</reference>
<gene>
    <name evidence="4" type="ORF">BINO364_LOCUS8712</name>
</gene>
<dbReference type="Proteomes" id="UP000838878">
    <property type="component" value="Chromosome 3"/>
</dbReference>
<feature type="non-terminal residue" evidence="4">
    <location>
        <position position="575"/>
    </location>
</feature>
<dbReference type="PROSITE" id="PS50309">
    <property type="entry name" value="DC"/>
    <property type="match status" value="1"/>
</dbReference>
<proteinExistence type="predicted"/>
<dbReference type="InterPro" id="IPR003533">
    <property type="entry name" value="Doublecortin_dom"/>
</dbReference>
<accession>A0A8J9UPT7</accession>
<dbReference type="Gene3D" id="3.10.20.230">
    <property type="entry name" value="Doublecortin domain"/>
    <property type="match status" value="1"/>
</dbReference>
<feature type="compositionally biased region" description="Basic and acidic residues" evidence="2">
    <location>
        <begin position="226"/>
        <end position="242"/>
    </location>
</feature>
<keyword evidence="5" id="KW-1185">Reference proteome</keyword>
<feature type="region of interest" description="Disordered" evidence="2">
    <location>
        <begin position="211"/>
        <end position="279"/>
    </location>
</feature>
<dbReference type="GO" id="GO:0035556">
    <property type="term" value="P:intracellular signal transduction"/>
    <property type="evidence" value="ECO:0007669"/>
    <property type="project" value="InterPro"/>
</dbReference>